<name>A0AAP0HFL4_9MAGN</name>
<evidence type="ECO:0000313" key="2">
    <source>
        <dbReference type="EMBL" id="KAK9082977.1"/>
    </source>
</evidence>
<organism evidence="2 3">
    <name type="scientific">Stephania cephalantha</name>
    <dbReference type="NCBI Taxonomy" id="152367"/>
    <lineage>
        <taxon>Eukaryota</taxon>
        <taxon>Viridiplantae</taxon>
        <taxon>Streptophyta</taxon>
        <taxon>Embryophyta</taxon>
        <taxon>Tracheophyta</taxon>
        <taxon>Spermatophyta</taxon>
        <taxon>Magnoliopsida</taxon>
        <taxon>Ranunculales</taxon>
        <taxon>Menispermaceae</taxon>
        <taxon>Menispermoideae</taxon>
        <taxon>Cissampelideae</taxon>
        <taxon>Stephania</taxon>
    </lineage>
</organism>
<gene>
    <name evidence="2" type="ORF">Scep_029448</name>
</gene>
<feature type="region of interest" description="Disordered" evidence="1">
    <location>
        <begin position="91"/>
        <end position="117"/>
    </location>
</feature>
<dbReference type="EMBL" id="JBBNAG010000013">
    <property type="protein sequence ID" value="KAK9082977.1"/>
    <property type="molecule type" value="Genomic_DNA"/>
</dbReference>
<comment type="caution">
    <text evidence="2">The sequence shown here is derived from an EMBL/GenBank/DDBJ whole genome shotgun (WGS) entry which is preliminary data.</text>
</comment>
<evidence type="ECO:0000313" key="3">
    <source>
        <dbReference type="Proteomes" id="UP001419268"/>
    </source>
</evidence>
<dbReference type="Proteomes" id="UP001419268">
    <property type="component" value="Unassembled WGS sequence"/>
</dbReference>
<evidence type="ECO:0000256" key="1">
    <source>
        <dbReference type="SAM" id="MobiDB-lite"/>
    </source>
</evidence>
<protein>
    <submittedName>
        <fullName evidence="2">Uncharacterized protein</fullName>
    </submittedName>
</protein>
<accession>A0AAP0HFL4</accession>
<feature type="region of interest" description="Disordered" evidence="1">
    <location>
        <begin position="1"/>
        <end position="71"/>
    </location>
</feature>
<dbReference type="AlphaFoldDB" id="A0AAP0HFL4"/>
<sequence>MDVRAVEGDDDGDGLRRVRRSELRRMKEAGWGERGRGSEERERRGSEKRERERHEVRAGRGASRECRVWPDSTGGFGQIRERFRGQRWWSERRDGRGRENKEGERGGGRRGKDDDSRRQWCMTVAADGEQWWLTATADAGQWSVVELVGTSGM</sequence>
<keyword evidence="3" id="KW-1185">Reference proteome</keyword>
<feature type="compositionally biased region" description="Basic and acidic residues" evidence="1">
    <location>
        <begin position="1"/>
        <end position="68"/>
    </location>
</feature>
<reference evidence="2 3" key="1">
    <citation type="submission" date="2024-01" db="EMBL/GenBank/DDBJ databases">
        <title>Genome assemblies of Stephania.</title>
        <authorList>
            <person name="Yang L."/>
        </authorList>
    </citation>
    <scope>NUCLEOTIDE SEQUENCE [LARGE SCALE GENOMIC DNA]</scope>
    <source>
        <strain evidence="2">JXDWG</strain>
        <tissue evidence="2">Leaf</tissue>
    </source>
</reference>
<proteinExistence type="predicted"/>